<keyword evidence="1" id="KW-1133">Transmembrane helix</keyword>
<keyword evidence="2" id="KW-0732">Signal</keyword>
<feature type="transmembrane region" description="Helical" evidence="1">
    <location>
        <begin position="60"/>
        <end position="78"/>
    </location>
</feature>
<reference evidence="3" key="1">
    <citation type="submission" date="2020-06" db="EMBL/GenBank/DDBJ databases">
        <title>WGS assembly of Ceratodon purpureus strain R40.</title>
        <authorList>
            <person name="Carey S.B."/>
            <person name="Jenkins J."/>
            <person name="Shu S."/>
            <person name="Lovell J.T."/>
            <person name="Sreedasyam A."/>
            <person name="Maumus F."/>
            <person name="Tiley G.P."/>
            <person name="Fernandez-Pozo N."/>
            <person name="Barry K."/>
            <person name="Chen C."/>
            <person name="Wang M."/>
            <person name="Lipzen A."/>
            <person name="Daum C."/>
            <person name="Saski C.A."/>
            <person name="Payton A.C."/>
            <person name="Mcbreen J.C."/>
            <person name="Conrad R.E."/>
            <person name="Kollar L.M."/>
            <person name="Olsson S."/>
            <person name="Huttunen S."/>
            <person name="Landis J.B."/>
            <person name="Wickett N.J."/>
            <person name="Johnson M.G."/>
            <person name="Rensing S.A."/>
            <person name="Grimwood J."/>
            <person name="Schmutz J."/>
            <person name="Mcdaniel S.F."/>
        </authorList>
    </citation>
    <scope>NUCLEOTIDE SEQUENCE</scope>
    <source>
        <strain evidence="3">R40</strain>
    </source>
</reference>
<organism evidence="3 4">
    <name type="scientific">Ceratodon purpureus</name>
    <name type="common">Fire moss</name>
    <name type="synonym">Dicranum purpureum</name>
    <dbReference type="NCBI Taxonomy" id="3225"/>
    <lineage>
        <taxon>Eukaryota</taxon>
        <taxon>Viridiplantae</taxon>
        <taxon>Streptophyta</taxon>
        <taxon>Embryophyta</taxon>
        <taxon>Bryophyta</taxon>
        <taxon>Bryophytina</taxon>
        <taxon>Bryopsida</taxon>
        <taxon>Dicranidae</taxon>
        <taxon>Pseudoditrichales</taxon>
        <taxon>Ditrichaceae</taxon>
        <taxon>Ceratodon</taxon>
    </lineage>
</organism>
<gene>
    <name evidence="3" type="ORF">KC19_1G047000</name>
</gene>
<evidence type="ECO:0000313" key="4">
    <source>
        <dbReference type="Proteomes" id="UP000822688"/>
    </source>
</evidence>
<accession>A0A8T0J4L5</accession>
<evidence type="ECO:0008006" key="5">
    <source>
        <dbReference type="Google" id="ProtNLM"/>
    </source>
</evidence>
<dbReference type="EMBL" id="CM026421">
    <property type="protein sequence ID" value="KAG0589771.1"/>
    <property type="molecule type" value="Genomic_DNA"/>
</dbReference>
<dbReference type="Proteomes" id="UP000822688">
    <property type="component" value="Chromosome 1"/>
</dbReference>
<keyword evidence="4" id="KW-1185">Reference proteome</keyword>
<feature type="signal peptide" evidence="2">
    <location>
        <begin position="1"/>
        <end position="20"/>
    </location>
</feature>
<evidence type="ECO:0000256" key="2">
    <source>
        <dbReference type="SAM" id="SignalP"/>
    </source>
</evidence>
<proteinExistence type="predicted"/>
<keyword evidence="1" id="KW-0812">Transmembrane</keyword>
<comment type="caution">
    <text evidence="3">The sequence shown here is derived from an EMBL/GenBank/DDBJ whole genome shotgun (WGS) entry which is preliminary data.</text>
</comment>
<keyword evidence="1" id="KW-0472">Membrane</keyword>
<feature type="chain" id="PRO_5035719154" description="Secreted protein" evidence="2">
    <location>
        <begin position="21"/>
        <end position="81"/>
    </location>
</feature>
<name>A0A8T0J4L5_CERPU</name>
<protein>
    <recommendedName>
        <fullName evidence="5">Secreted protein</fullName>
    </recommendedName>
</protein>
<sequence length="81" mass="8540">MPQLLLLLLLYIPLFNCAACQELEDGASTSAGSLGRRTCDGIGGGCRILSAADFIAHLAVWYRVCVIVIGAVVVVFDVSGR</sequence>
<dbReference type="AlphaFoldDB" id="A0A8T0J4L5"/>
<evidence type="ECO:0000256" key="1">
    <source>
        <dbReference type="SAM" id="Phobius"/>
    </source>
</evidence>
<evidence type="ECO:0000313" key="3">
    <source>
        <dbReference type="EMBL" id="KAG0589771.1"/>
    </source>
</evidence>